<dbReference type="GO" id="GO:0030239">
    <property type="term" value="P:myofibril assembly"/>
    <property type="evidence" value="ECO:0007669"/>
    <property type="project" value="UniProtKB-ARBA"/>
</dbReference>
<dbReference type="Gene3D" id="1.20.5.1160">
    <property type="entry name" value="Vasodilator-stimulated phosphoprotein"/>
    <property type="match status" value="1"/>
</dbReference>
<keyword evidence="8" id="KW-0505">Motor protein</keyword>
<dbReference type="SUPFAM" id="SSF90257">
    <property type="entry name" value="Myosin rod fragments"/>
    <property type="match status" value="2"/>
</dbReference>
<dbReference type="Gene3D" id="1.20.5.370">
    <property type="match status" value="1"/>
</dbReference>
<comment type="subcellular location">
    <subcellularLocation>
        <location evidence="1">Cytoplasm</location>
        <location evidence="1">Myofibril</location>
    </subcellularLocation>
</comment>
<dbReference type="Gene3D" id="1.20.5.340">
    <property type="match status" value="1"/>
</dbReference>
<dbReference type="GO" id="GO:0005923">
    <property type="term" value="C:bicellular tight junction"/>
    <property type="evidence" value="ECO:0007669"/>
    <property type="project" value="TreeGrafter"/>
</dbReference>
<dbReference type="Gene3D" id="1.10.287.1490">
    <property type="match status" value="1"/>
</dbReference>
<gene>
    <name evidence="13" type="primary">LOC114344705</name>
</gene>
<feature type="coiled-coil region" evidence="11">
    <location>
        <begin position="531"/>
        <end position="727"/>
    </location>
</feature>
<dbReference type="InterPro" id="IPR014751">
    <property type="entry name" value="XRCC4-like_C"/>
</dbReference>
<organism evidence="13">
    <name type="scientific">Diabrotica virgifera virgifera</name>
    <name type="common">western corn rootworm</name>
    <dbReference type="NCBI Taxonomy" id="50390"/>
    <lineage>
        <taxon>Eukaryota</taxon>
        <taxon>Metazoa</taxon>
        <taxon>Ecdysozoa</taxon>
        <taxon>Arthropoda</taxon>
        <taxon>Hexapoda</taxon>
        <taxon>Insecta</taxon>
        <taxon>Pterygota</taxon>
        <taxon>Neoptera</taxon>
        <taxon>Endopterygota</taxon>
        <taxon>Coleoptera</taxon>
        <taxon>Polyphaga</taxon>
        <taxon>Cucujiformia</taxon>
        <taxon>Chrysomeloidea</taxon>
        <taxon>Chrysomelidae</taxon>
        <taxon>Galerucinae</taxon>
        <taxon>Diabroticina</taxon>
        <taxon>Diabroticites</taxon>
        <taxon>Diabrotica</taxon>
    </lineage>
</organism>
<dbReference type="InterPro" id="IPR002928">
    <property type="entry name" value="Myosin_tail"/>
</dbReference>
<evidence type="ECO:0000256" key="6">
    <source>
        <dbReference type="ARBA" id="ARBA00023054"/>
    </source>
</evidence>
<protein>
    <recommendedName>
        <fullName evidence="3">Paramyosin</fullName>
    </recommendedName>
</protein>
<evidence type="ECO:0000256" key="2">
    <source>
        <dbReference type="ARBA" id="ARBA00008447"/>
    </source>
</evidence>
<dbReference type="GO" id="GO:0030016">
    <property type="term" value="C:myofibril"/>
    <property type="evidence" value="ECO:0007669"/>
    <property type="project" value="UniProtKB-SubCell"/>
</dbReference>
<dbReference type="SUPFAM" id="SSF57997">
    <property type="entry name" value="Tropomyosin"/>
    <property type="match status" value="1"/>
</dbReference>
<keyword evidence="7" id="KW-0518">Myosin</keyword>
<dbReference type="AlphaFoldDB" id="A0A6P7GNX4"/>
<evidence type="ECO:0000256" key="10">
    <source>
        <dbReference type="ARBA" id="ARBA00049580"/>
    </source>
</evidence>
<keyword evidence="6 11" id="KW-0175">Coiled coil</keyword>
<proteinExistence type="inferred from homology"/>
<dbReference type="PANTHER" id="PTHR46349:SF6">
    <property type="entry name" value="MYOSIN-6-LIKE"/>
    <property type="match status" value="1"/>
</dbReference>
<dbReference type="PANTHER" id="PTHR46349">
    <property type="entry name" value="CINGULIN-LIKE PROTEIN 1-RELATED"/>
    <property type="match status" value="1"/>
</dbReference>
<feature type="non-terminal residue" evidence="13">
    <location>
        <position position="1"/>
    </location>
</feature>
<reference evidence="13" key="1">
    <citation type="submission" date="2025-08" db="UniProtKB">
        <authorList>
            <consortium name="RefSeq"/>
        </authorList>
    </citation>
    <scope>IDENTIFICATION</scope>
    <source>
        <tissue evidence="13">Whole insect</tissue>
    </source>
</reference>
<sequence>DKIRLLQDDLEIERELRSRIEREKADLSVQVIQLSERLEEAEGGAESQFEINKKRDTELLKLRKLLEDVHIESEETALILKKKHQEIVVDFQEQIDSLAKAKSRFYLKSQLAGQLEDARRRAEDDERRRSLLEANLHQVEIELESVRVQLEEESEARLDLERQLVKSQGEVQVYKSKYETEVVARAEEVEEIRRKFTIRIQEQEEHIEALLVKVNNLEKQKSRLQSEVEVLIIDLEKANNTARELQKRVEQLERINIDLKTRLDETVQLYEQSQRDLRNKVTELQRAVHELDKTRELKDQLARENKKLCDDLSDSKITITELTRRLHELDLEVRRLENERDELTAAYKEAEAGRKAEEQRAQRLAAELGQFRHEAEKRLQEKDEEIEAIRKATSIEIEQLNARVVEAETRLKTEVTRIKKKLQIQITELEMSLDSANKLNIDLQKTIKKQSLQLTEIQAHYDEIQRQLQVTLDQLSVSQRRVQALTAESEEIRSNYEGALRGKRQAEQMYEEAGTRINELTTINVNLSSMKVKIEQELSSVLADYDEITKELRISDERYQRVQAELKHTVEILHEEQERVVKIEAIKKSLEIEVKNLSVRLEEVEANAIVGGKRIISKLEARIRDCEAELDEEKRRHAETIKILRKKERTVKEVMIQCEEDQKNIALLQETLDKANSKITIFKRQLQEVEGVSSQSITRVRRFQRELEAAEDRAETAESNLSLIRAKHRTFVTTSTVPGSQVYLVQEQRASSEI</sequence>
<keyword evidence="4" id="KW-0787">Thick filament</keyword>
<evidence type="ECO:0000256" key="9">
    <source>
        <dbReference type="ARBA" id="ARBA00023179"/>
    </source>
</evidence>
<evidence type="ECO:0000256" key="8">
    <source>
        <dbReference type="ARBA" id="ARBA00023175"/>
    </source>
</evidence>
<dbReference type="RefSeq" id="XP_028151329.1">
    <property type="nucleotide sequence ID" value="XM_028295528.1"/>
</dbReference>
<evidence type="ECO:0000256" key="4">
    <source>
        <dbReference type="ARBA" id="ARBA00022433"/>
    </source>
</evidence>
<dbReference type="Pfam" id="PF01576">
    <property type="entry name" value="Myosin_tail_1"/>
    <property type="match status" value="1"/>
</dbReference>
<feature type="coiled-coil region" evidence="11">
    <location>
        <begin position="3"/>
        <end position="37"/>
    </location>
</feature>
<evidence type="ECO:0000256" key="7">
    <source>
        <dbReference type="ARBA" id="ARBA00023123"/>
    </source>
</evidence>
<dbReference type="GO" id="GO:0016459">
    <property type="term" value="C:myosin complex"/>
    <property type="evidence" value="ECO:0007669"/>
    <property type="project" value="UniProtKB-KW"/>
</dbReference>
<evidence type="ECO:0000256" key="3">
    <source>
        <dbReference type="ARBA" id="ARBA00018623"/>
    </source>
</evidence>
<keyword evidence="9" id="KW-0514">Muscle protein</keyword>
<feature type="domain" description="Myosin tail" evidence="12">
    <location>
        <begin position="109"/>
        <end position="727"/>
    </location>
</feature>
<dbReference type="GO" id="GO:0032982">
    <property type="term" value="C:myosin filament"/>
    <property type="evidence" value="ECO:0007669"/>
    <property type="project" value="UniProtKB-KW"/>
</dbReference>
<evidence type="ECO:0000256" key="5">
    <source>
        <dbReference type="ARBA" id="ARBA00022490"/>
    </source>
</evidence>
<evidence type="ECO:0000256" key="1">
    <source>
        <dbReference type="ARBA" id="ARBA00004657"/>
    </source>
</evidence>
<evidence type="ECO:0000259" key="12">
    <source>
        <dbReference type="Pfam" id="PF01576"/>
    </source>
</evidence>
<keyword evidence="5" id="KW-0963">Cytoplasm</keyword>
<evidence type="ECO:0000313" key="13">
    <source>
        <dbReference type="RefSeq" id="XP_028151329.1"/>
    </source>
</evidence>
<dbReference type="InParanoid" id="A0A6P7GNX4"/>
<evidence type="ECO:0000256" key="11">
    <source>
        <dbReference type="SAM" id="Coils"/>
    </source>
</evidence>
<name>A0A6P7GNX4_DIAVI</name>
<comment type="function">
    <text evidence="10">Paramyosin is a major structural component of many thick filaments isolated from invertebrate muscles.</text>
</comment>
<comment type="similarity">
    <text evidence="2">Belongs to the paramyosin family.</text>
</comment>
<accession>A0A6P7GNX4</accession>
<dbReference type="FunFam" id="1.20.5.340:FF:000035">
    <property type="entry name" value="Paramyosin, long form"/>
    <property type="match status" value="1"/>
</dbReference>
<dbReference type="FunCoup" id="A0A6P7GNX4">
    <property type="interactions" value="242"/>
</dbReference>
<feature type="coiled-coil region" evidence="11">
    <location>
        <begin position="108"/>
        <end position="467"/>
    </location>
</feature>